<dbReference type="Pfam" id="PF01636">
    <property type="entry name" value="APH"/>
    <property type="match status" value="1"/>
</dbReference>
<dbReference type="InterPro" id="IPR011009">
    <property type="entry name" value="Kinase-like_dom_sf"/>
</dbReference>
<evidence type="ECO:0000259" key="1">
    <source>
        <dbReference type="Pfam" id="PF01636"/>
    </source>
</evidence>
<dbReference type="PANTHER" id="PTHR21310">
    <property type="entry name" value="AMINOGLYCOSIDE PHOSPHOTRANSFERASE-RELATED-RELATED"/>
    <property type="match status" value="1"/>
</dbReference>
<proteinExistence type="predicted"/>
<dbReference type="InterPro" id="IPR002575">
    <property type="entry name" value="Aminoglycoside_PTrfase"/>
</dbReference>
<dbReference type="AlphaFoldDB" id="A0AAD7TTX2"/>
<reference evidence="2" key="1">
    <citation type="submission" date="2022-11" db="EMBL/GenBank/DDBJ databases">
        <title>Genome Sequence of Cubamyces cubensis.</title>
        <authorList>
            <person name="Buettner E."/>
        </authorList>
    </citation>
    <scope>NUCLEOTIDE SEQUENCE</scope>
    <source>
        <strain evidence="2">MPL-01</strain>
    </source>
</reference>
<keyword evidence="3" id="KW-1185">Reference proteome</keyword>
<dbReference type="Proteomes" id="UP001215151">
    <property type="component" value="Unassembled WGS sequence"/>
</dbReference>
<organism evidence="2 3">
    <name type="scientific">Trametes cubensis</name>
    <dbReference type="NCBI Taxonomy" id="1111947"/>
    <lineage>
        <taxon>Eukaryota</taxon>
        <taxon>Fungi</taxon>
        <taxon>Dikarya</taxon>
        <taxon>Basidiomycota</taxon>
        <taxon>Agaricomycotina</taxon>
        <taxon>Agaricomycetes</taxon>
        <taxon>Polyporales</taxon>
        <taxon>Polyporaceae</taxon>
        <taxon>Trametes</taxon>
    </lineage>
</organism>
<dbReference type="PANTHER" id="PTHR21310:SF15">
    <property type="entry name" value="AMINOGLYCOSIDE PHOSPHOTRANSFERASE DOMAIN-CONTAINING PROTEIN"/>
    <property type="match status" value="1"/>
</dbReference>
<gene>
    <name evidence="2" type="ORF">ONZ51_g5690</name>
</gene>
<evidence type="ECO:0000313" key="2">
    <source>
        <dbReference type="EMBL" id="KAJ8481903.1"/>
    </source>
</evidence>
<feature type="domain" description="Aminoglycoside phosphotransferase" evidence="1">
    <location>
        <begin position="18"/>
        <end position="89"/>
    </location>
</feature>
<dbReference type="SUPFAM" id="SSF56112">
    <property type="entry name" value="Protein kinase-like (PK-like)"/>
    <property type="match status" value="1"/>
</dbReference>
<name>A0AAD7TTX2_9APHY</name>
<protein>
    <recommendedName>
        <fullName evidence="1">Aminoglycoside phosphotransferase domain-containing protein</fullName>
    </recommendedName>
</protein>
<dbReference type="Gene3D" id="3.90.1200.10">
    <property type="match status" value="1"/>
</dbReference>
<comment type="caution">
    <text evidence="2">The sequence shown here is derived from an EMBL/GenBank/DDBJ whole genome shotgun (WGS) entry which is preliminary data.</text>
</comment>
<sequence>MRRGNPCVASSTQDVLDYFAEALWTSCGPNPEAQRLVSEIDTTRPPVFSHGDLVTENILVDETTCTITSIIDWERAGWYPYFWDDSIAMYRMCAYQSKPKACELLWDRIRMAAIENMSDNHAAE</sequence>
<evidence type="ECO:0000313" key="3">
    <source>
        <dbReference type="Proteomes" id="UP001215151"/>
    </source>
</evidence>
<dbReference type="InterPro" id="IPR051678">
    <property type="entry name" value="AGP_Transferase"/>
</dbReference>
<accession>A0AAD7TTX2</accession>
<dbReference type="EMBL" id="JAPEVG010000126">
    <property type="protein sequence ID" value="KAJ8481903.1"/>
    <property type="molecule type" value="Genomic_DNA"/>
</dbReference>